<name>A0A2S9K3P0_9BURK</name>
<sequence length="517" mass="56658">MQLQASRFESLGDAFHTRLPPTPLPSPHWVGWSAEAAALLGLAPELPQDEALLQRLSGNQVPDELLPLASVYSGHQFGHWAGQLGDGRALLLGDRVGPQGRHEVQLKGAGRTPYSRGGDGRAVLRSSIREFLCSEAMHALGIPTTRALCVTGSPAPVRRETVETAAVVTRVAPSFIRFGHFEHFSHGGRHAELRRLADFVIDHFYPDCRAADGNPYAALLAAVTRRSAELVAQWQAVGFCHGVLNTDNMSILGLTLDYGPFQFLDGFDPGHVCNHSDQTGRYAYSRQPNIVYWNLFCLGQALLPLLDDTQQALDALEPYKTLFPTALQRRMNDKLGLAELREGDDLLTEDLLQLLGRERVDYTIFWRRLSLAQAASADYAGRAELSDPSRTAQPPGPAWQPVRDLFLQPDGFDGWWTRWQQRLATDADADADSSADPAGRLGQVDQVGSRMLRANPRVVLRNHLGEVAIRQAQAGDLGALQRLQAALARPYDEIPGSEDLAGFPPDWAATISISCSS</sequence>
<evidence type="ECO:0000256" key="8">
    <source>
        <dbReference type="HAMAP-Rule" id="MF_00692"/>
    </source>
</evidence>
<feature type="binding site" evidence="8">
    <location>
        <position position="120"/>
    </location>
    <ligand>
        <name>ATP</name>
        <dbReference type="ChEBI" id="CHEBI:30616"/>
    </ligand>
</feature>
<evidence type="ECO:0000256" key="5">
    <source>
        <dbReference type="ARBA" id="ARBA00022741"/>
    </source>
</evidence>
<comment type="function">
    <text evidence="8">Nucleotidyltransferase involved in the post-translational modification of proteins. It can catalyze the addition of adenosine monophosphate (AMP) or uridine monophosphate (UMP) to a protein, resulting in modifications known as AMPylation and UMPylation.</text>
</comment>
<dbReference type="EC" id="2.7.7.108" evidence="8"/>
<feature type="binding site" evidence="8">
    <location>
        <position position="85"/>
    </location>
    <ligand>
        <name>ATP</name>
        <dbReference type="ChEBI" id="CHEBI:30616"/>
    </ligand>
</feature>
<dbReference type="GO" id="GO:0030145">
    <property type="term" value="F:manganese ion binding"/>
    <property type="evidence" value="ECO:0007669"/>
    <property type="project" value="UniProtKB-UniRule"/>
</dbReference>
<dbReference type="GO" id="GO:0070733">
    <property type="term" value="F:AMPylase activity"/>
    <property type="evidence" value="ECO:0007669"/>
    <property type="project" value="UniProtKB-EC"/>
</dbReference>
<dbReference type="Proteomes" id="UP000238589">
    <property type="component" value="Unassembled WGS sequence"/>
</dbReference>
<feature type="binding site" evidence="8">
    <location>
        <position position="119"/>
    </location>
    <ligand>
        <name>ATP</name>
        <dbReference type="ChEBI" id="CHEBI:30616"/>
    </ligand>
</feature>
<keyword evidence="4 8" id="KW-0479">Metal-binding</keyword>
<dbReference type="PANTHER" id="PTHR32057:SF14">
    <property type="entry name" value="PROTEIN ADENYLYLTRANSFERASE SELO, MITOCHONDRIAL"/>
    <property type="match status" value="1"/>
</dbReference>
<organism evidence="10 11">
    <name type="scientific">Malikia granosa</name>
    <dbReference type="NCBI Taxonomy" id="263067"/>
    <lineage>
        <taxon>Bacteria</taxon>
        <taxon>Pseudomonadati</taxon>
        <taxon>Pseudomonadota</taxon>
        <taxon>Betaproteobacteria</taxon>
        <taxon>Burkholderiales</taxon>
        <taxon>Comamonadaceae</taxon>
        <taxon>Malikia</taxon>
    </lineage>
</organism>
<feature type="binding site" evidence="8">
    <location>
        <position position="88"/>
    </location>
    <ligand>
        <name>ATP</name>
        <dbReference type="ChEBI" id="CHEBI:30616"/>
    </ligand>
</feature>
<evidence type="ECO:0000256" key="1">
    <source>
        <dbReference type="ARBA" id="ARBA00009747"/>
    </source>
</evidence>
<dbReference type="HAMAP" id="MF_00692">
    <property type="entry name" value="SelO"/>
    <property type="match status" value="1"/>
</dbReference>
<dbReference type="EC" id="2.7.7.-" evidence="8"/>
<evidence type="ECO:0000313" key="11">
    <source>
        <dbReference type="Proteomes" id="UP000238589"/>
    </source>
</evidence>
<dbReference type="Pfam" id="PF02696">
    <property type="entry name" value="SelO"/>
    <property type="match status" value="1"/>
</dbReference>
<keyword evidence="5 8" id="KW-0547">Nucleotide-binding</keyword>
<feature type="binding site" evidence="8">
    <location>
        <position position="87"/>
    </location>
    <ligand>
        <name>ATP</name>
        <dbReference type="ChEBI" id="CHEBI:30616"/>
    </ligand>
</feature>
<dbReference type="EMBL" id="PVLQ01000036">
    <property type="protein sequence ID" value="PRD65086.1"/>
    <property type="molecule type" value="Genomic_DNA"/>
</dbReference>
<reference evidence="10 11" key="1">
    <citation type="submission" date="2018-03" db="EMBL/GenBank/DDBJ databases">
        <title>Comparative genomics illustrates the genes involved in a hyperalkaliphilic mechanisms of Serpentinomonas isolated from highly-alkaline calcium-rich serpentinized springs.</title>
        <authorList>
            <person name="Suzuki S."/>
            <person name="Ishii S."/>
            <person name="Walworth N."/>
            <person name="Bird L."/>
            <person name="Kuenen J.G."/>
            <person name="Nealson K.H."/>
        </authorList>
    </citation>
    <scope>NUCLEOTIDE SEQUENCE [LARGE SCALE GENOMIC DNA]</scope>
    <source>
        <strain evidence="10 11">P1</strain>
    </source>
</reference>
<dbReference type="PANTHER" id="PTHR32057">
    <property type="entry name" value="PROTEIN ADENYLYLTRANSFERASE SELO, MITOCHONDRIAL"/>
    <property type="match status" value="1"/>
</dbReference>
<feature type="binding site" evidence="8">
    <location>
        <position position="170"/>
    </location>
    <ligand>
        <name>ATP</name>
        <dbReference type="ChEBI" id="CHEBI:30616"/>
    </ligand>
</feature>
<comment type="caution">
    <text evidence="10">The sequence shown here is derived from an EMBL/GenBank/DDBJ whole genome shotgun (WGS) entry which is preliminary data.</text>
</comment>
<dbReference type="OrthoDB" id="9776281at2"/>
<dbReference type="NCBIfam" id="NF000658">
    <property type="entry name" value="PRK00029.1"/>
    <property type="match status" value="1"/>
</dbReference>
<evidence type="ECO:0000256" key="6">
    <source>
        <dbReference type="ARBA" id="ARBA00022840"/>
    </source>
</evidence>
<comment type="similarity">
    <text evidence="1 8">Belongs to the SELO family.</text>
</comment>
<keyword evidence="2 8" id="KW-0808">Transferase</keyword>
<dbReference type="GO" id="GO:0000287">
    <property type="term" value="F:magnesium ion binding"/>
    <property type="evidence" value="ECO:0007669"/>
    <property type="project" value="UniProtKB-UniRule"/>
</dbReference>
<keyword evidence="8" id="KW-0464">Manganese</keyword>
<comment type="catalytic activity">
    <reaction evidence="8">
        <text>L-seryl-[protein] + ATP = 3-O-(5'-adenylyl)-L-seryl-[protein] + diphosphate</text>
        <dbReference type="Rhea" id="RHEA:58120"/>
        <dbReference type="Rhea" id="RHEA-COMP:9863"/>
        <dbReference type="Rhea" id="RHEA-COMP:15073"/>
        <dbReference type="ChEBI" id="CHEBI:29999"/>
        <dbReference type="ChEBI" id="CHEBI:30616"/>
        <dbReference type="ChEBI" id="CHEBI:33019"/>
        <dbReference type="ChEBI" id="CHEBI:142516"/>
        <dbReference type="EC" id="2.7.7.108"/>
    </reaction>
</comment>
<comment type="catalytic activity">
    <reaction evidence="8">
        <text>L-seryl-[protein] + UTP = O-(5'-uridylyl)-L-seryl-[protein] + diphosphate</text>
        <dbReference type="Rhea" id="RHEA:64604"/>
        <dbReference type="Rhea" id="RHEA-COMP:9863"/>
        <dbReference type="Rhea" id="RHEA-COMP:16635"/>
        <dbReference type="ChEBI" id="CHEBI:29999"/>
        <dbReference type="ChEBI" id="CHEBI:33019"/>
        <dbReference type="ChEBI" id="CHEBI:46398"/>
        <dbReference type="ChEBI" id="CHEBI:156051"/>
    </reaction>
</comment>
<comment type="catalytic activity">
    <reaction evidence="8">
        <text>L-tyrosyl-[protein] + ATP = O-(5'-adenylyl)-L-tyrosyl-[protein] + diphosphate</text>
        <dbReference type="Rhea" id="RHEA:54288"/>
        <dbReference type="Rhea" id="RHEA-COMP:10136"/>
        <dbReference type="Rhea" id="RHEA-COMP:13846"/>
        <dbReference type="ChEBI" id="CHEBI:30616"/>
        <dbReference type="ChEBI" id="CHEBI:33019"/>
        <dbReference type="ChEBI" id="CHEBI:46858"/>
        <dbReference type="ChEBI" id="CHEBI:83624"/>
        <dbReference type="EC" id="2.7.7.108"/>
    </reaction>
</comment>
<feature type="binding site" evidence="8">
    <location>
        <position position="107"/>
    </location>
    <ligand>
        <name>ATP</name>
        <dbReference type="ChEBI" id="CHEBI:30616"/>
    </ligand>
</feature>
<comment type="catalytic activity">
    <reaction evidence="8">
        <text>L-tyrosyl-[protein] + UTP = O-(5'-uridylyl)-L-tyrosyl-[protein] + diphosphate</text>
        <dbReference type="Rhea" id="RHEA:83887"/>
        <dbReference type="Rhea" id="RHEA-COMP:10136"/>
        <dbReference type="Rhea" id="RHEA-COMP:20238"/>
        <dbReference type="ChEBI" id="CHEBI:33019"/>
        <dbReference type="ChEBI" id="CHEBI:46398"/>
        <dbReference type="ChEBI" id="CHEBI:46858"/>
        <dbReference type="ChEBI" id="CHEBI:90602"/>
    </reaction>
</comment>
<evidence type="ECO:0000256" key="7">
    <source>
        <dbReference type="ARBA" id="ARBA00022842"/>
    </source>
</evidence>
<comment type="cofactor">
    <cofactor evidence="8">
        <name>Mg(2+)</name>
        <dbReference type="ChEBI" id="CHEBI:18420"/>
    </cofactor>
    <cofactor evidence="8">
        <name>Mn(2+)</name>
        <dbReference type="ChEBI" id="CHEBI:29035"/>
    </cofactor>
</comment>
<feature type="binding site" evidence="8">
    <location>
        <position position="257"/>
    </location>
    <ligand>
        <name>Mg(2+)</name>
        <dbReference type="ChEBI" id="CHEBI:18420"/>
    </ligand>
</feature>
<dbReference type="AlphaFoldDB" id="A0A2S9K3P0"/>
<evidence type="ECO:0000256" key="3">
    <source>
        <dbReference type="ARBA" id="ARBA00022695"/>
    </source>
</evidence>
<keyword evidence="7 8" id="KW-0460">Magnesium</keyword>
<comment type="catalytic activity">
    <reaction evidence="8">
        <text>L-threonyl-[protein] + ATP = 3-O-(5'-adenylyl)-L-threonyl-[protein] + diphosphate</text>
        <dbReference type="Rhea" id="RHEA:54292"/>
        <dbReference type="Rhea" id="RHEA-COMP:11060"/>
        <dbReference type="Rhea" id="RHEA-COMP:13847"/>
        <dbReference type="ChEBI" id="CHEBI:30013"/>
        <dbReference type="ChEBI" id="CHEBI:30616"/>
        <dbReference type="ChEBI" id="CHEBI:33019"/>
        <dbReference type="ChEBI" id="CHEBI:138113"/>
        <dbReference type="EC" id="2.7.7.108"/>
    </reaction>
</comment>
<feature type="active site" description="Proton acceptor" evidence="8">
    <location>
        <position position="247"/>
    </location>
</feature>
<gene>
    <name evidence="8" type="primary">ydiU</name>
    <name evidence="8" type="synonym">selO</name>
    <name evidence="10" type="ORF">C6P64_11115</name>
</gene>
<dbReference type="InterPro" id="IPR003846">
    <property type="entry name" value="SelO"/>
</dbReference>
<feature type="region of interest" description="Disordered" evidence="9">
    <location>
        <begin position="427"/>
        <end position="446"/>
    </location>
</feature>
<evidence type="ECO:0000313" key="10">
    <source>
        <dbReference type="EMBL" id="PRD65086.1"/>
    </source>
</evidence>
<comment type="catalytic activity">
    <reaction evidence="8">
        <text>L-histidyl-[protein] + UTP = N(tele)-(5'-uridylyl)-L-histidyl-[protein] + diphosphate</text>
        <dbReference type="Rhea" id="RHEA:83891"/>
        <dbReference type="Rhea" id="RHEA-COMP:9745"/>
        <dbReference type="Rhea" id="RHEA-COMP:20239"/>
        <dbReference type="ChEBI" id="CHEBI:29979"/>
        <dbReference type="ChEBI" id="CHEBI:33019"/>
        <dbReference type="ChEBI" id="CHEBI:46398"/>
        <dbReference type="ChEBI" id="CHEBI:233474"/>
    </reaction>
</comment>
<feature type="binding site" evidence="8">
    <location>
        <position position="257"/>
    </location>
    <ligand>
        <name>ATP</name>
        <dbReference type="ChEBI" id="CHEBI:30616"/>
    </ligand>
</feature>
<keyword evidence="11" id="KW-1185">Reference proteome</keyword>
<dbReference type="GO" id="GO:0005524">
    <property type="term" value="F:ATP binding"/>
    <property type="evidence" value="ECO:0007669"/>
    <property type="project" value="UniProtKB-UniRule"/>
</dbReference>
<keyword evidence="3 8" id="KW-0548">Nucleotidyltransferase</keyword>
<feature type="binding site" evidence="8">
    <location>
        <position position="177"/>
    </location>
    <ligand>
        <name>ATP</name>
        <dbReference type="ChEBI" id="CHEBI:30616"/>
    </ligand>
</feature>
<evidence type="ECO:0000256" key="4">
    <source>
        <dbReference type="ARBA" id="ARBA00022723"/>
    </source>
</evidence>
<protein>
    <recommendedName>
        <fullName evidence="8">Protein nucleotidyltransferase YdiU</fullName>
        <ecNumber evidence="8">2.7.7.-</ecNumber>
    </recommendedName>
    <alternativeName>
        <fullName evidence="8">Protein adenylyltransferase YdiU</fullName>
        <ecNumber evidence="8">2.7.7.108</ecNumber>
    </alternativeName>
    <alternativeName>
        <fullName evidence="8">Protein uridylyltransferase YdiU</fullName>
        <ecNumber evidence="8">2.7.7.-</ecNumber>
    </alternativeName>
</protein>
<keyword evidence="6 8" id="KW-0067">ATP-binding</keyword>
<proteinExistence type="inferred from homology"/>
<feature type="binding site" evidence="8">
    <location>
        <position position="248"/>
    </location>
    <ligand>
        <name>Mg(2+)</name>
        <dbReference type="ChEBI" id="CHEBI:18420"/>
    </ligand>
</feature>
<dbReference type="RefSeq" id="WP_105748639.1">
    <property type="nucleotide sequence ID" value="NZ_PVLQ01000036.1"/>
</dbReference>
<accession>A0A2S9K3P0</accession>
<evidence type="ECO:0000256" key="9">
    <source>
        <dbReference type="SAM" id="MobiDB-lite"/>
    </source>
</evidence>
<evidence type="ECO:0000256" key="2">
    <source>
        <dbReference type="ARBA" id="ARBA00022679"/>
    </source>
</evidence>